<sequence length="103" mass="11210">MMQSMWFRRGAGTTVAALVLTLALLPSAGLCGNTTKATQSPRQDKVFGTMDEGMRMGRDERTGDMIMRVEPAPQPEQQQTQDVPLVIQPEISIPAPGTPPRSK</sequence>
<protein>
    <recommendedName>
        <fullName evidence="5">Secreted protein</fullName>
    </recommendedName>
</protein>
<keyword evidence="4" id="KW-1185">Reference proteome</keyword>
<feature type="region of interest" description="Disordered" evidence="1">
    <location>
        <begin position="31"/>
        <end position="57"/>
    </location>
</feature>
<dbReference type="AlphaFoldDB" id="A0A846QFC2"/>
<reference evidence="3 4" key="1">
    <citation type="submission" date="2020-03" db="EMBL/GenBank/DDBJ databases">
        <title>Genomic Encyclopedia of Type Strains, Phase IV (KMG-IV): sequencing the most valuable type-strain genomes for metagenomic binning, comparative biology and taxonomic classification.</title>
        <authorList>
            <person name="Goeker M."/>
        </authorList>
    </citation>
    <scope>NUCLEOTIDE SEQUENCE [LARGE SCALE GENOMIC DNA]</scope>
    <source>
        <strain evidence="3 4">DSM 24233</strain>
    </source>
</reference>
<evidence type="ECO:0008006" key="5">
    <source>
        <dbReference type="Google" id="ProtNLM"/>
    </source>
</evidence>
<gene>
    <name evidence="3" type="ORF">GGQ74_001126</name>
</gene>
<evidence type="ECO:0000256" key="2">
    <source>
        <dbReference type="SAM" id="SignalP"/>
    </source>
</evidence>
<dbReference type="EMBL" id="JAATJA010000001">
    <property type="protein sequence ID" value="NJB67486.1"/>
    <property type="molecule type" value="Genomic_DNA"/>
</dbReference>
<dbReference type="Proteomes" id="UP000580856">
    <property type="component" value="Unassembled WGS sequence"/>
</dbReference>
<keyword evidence="2" id="KW-0732">Signal</keyword>
<dbReference type="RefSeq" id="WP_167940539.1">
    <property type="nucleotide sequence ID" value="NZ_JAATJA010000001.1"/>
</dbReference>
<name>A0A846QFC2_9BACT</name>
<feature type="signal peptide" evidence="2">
    <location>
        <begin position="1"/>
        <end position="28"/>
    </location>
</feature>
<feature type="chain" id="PRO_5032653714" description="Secreted protein" evidence="2">
    <location>
        <begin position="29"/>
        <end position="103"/>
    </location>
</feature>
<proteinExistence type="predicted"/>
<accession>A0A846QFC2</accession>
<feature type="compositionally biased region" description="Polar residues" evidence="1">
    <location>
        <begin position="32"/>
        <end position="41"/>
    </location>
</feature>
<evidence type="ECO:0000313" key="4">
    <source>
        <dbReference type="Proteomes" id="UP000580856"/>
    </source>
</evidence>
<evidence type="ECO:0000313" key="3">
    <source>
        <dbReference type="EMBL" id="NJB67486.1"/>
    </source>
</evidence>
<evidence type="ECO:0000256" key="1">
    <source>
        <dbReference type="SAM" id="MobiDB-lite"/>
    </source>
</evidence>
<organism evidence="3 4">
    <name type="scientific">Desulfobaculum xiamenense</name>
    <dbReference type="NCBI Taxonomy" id="995050"/>
    <lineage>
        <taxon>Bacteria</taxon>
        <taxon>Pseudomonadati</taxon>
        <taxon>Thermodesulfobacteriota</taxon>
        <taxon>Desulfovibrionia</taxon>
        <taxon>Desulfovibrionales</taxon>
        <taxon>Desulfovibrionaceae</taxon>
        <taxon>Desulfobaculum</taxon>
    </lineage>
</organism>
<comment type="caution">
    <text evidence="3">The sequence shown here is derived from an EMBL/GenBank/DDBJ whole genome shotgun (WGS) entry which is preliminary data.</text>
</comment>